<evidence type="ECO:0000256" key="2">
    <source>
        <dbReference type="ARBA" id="ARBA00006739"/>
    </source>
</evidence>
<evidence type="ECO:0000256" key="4">
    <source>
        <dbReference type="ARBA" id="ARBA00022679"/>
    </source>
</evidence>
<dbReference type="PANTHER" id="PTHR43179">
    <property type="entry name" value="RHAMNOSYLTRANSFERASE WBBL"/>
    <property type="match status" value="1"/>
</dbReference>
<protein>
    <submittedName>
        <fullName evidence="6">Glycosyltransferase</fullName>
        <ecNumber evidence="6">2.4.-.-</ecNumber>
    </submittedName>
</protein>
<dbReference type="EMBL" id="CP148033">
    <property type="protein sequence ID" value="WXK94421.1"/>
    <property type="molecule type" value="Genomic_DNA"/>
</dbReference>
<comment type="pathway">
    <text evidence="1">Cell wall biogenesis; cell wall polysaccharide biosynthesis.</text>
</comment>
<name>A0ABZ2R9G8_9MICC</name>
<evidence type="ECO:0000259" key="5">
    <source>
        <dbReference type="Pfam" id="PF00535"/>
    </source>
</evidence>
<sequence>MDNKAFRRYKKGLSFLKDNDEAPAPRPVFAIVAAFNPDAEFVRRFELLQPHVDKVIVVNDGSDQRYAETFDAISELGALVIHNLRNSGIATALNAGVRRALELANPFFALTMDQDSSLDVDYVRRAISTYEAARTAGVNVGLVSAETFNGVPALKDGFIGGTFGVPFDPWQSGMLVPSEVFDTGVWFNEAYFIDNVDSEFALRIKAIGYAPIMGEGCNLNHNLGEKRTGKFFGRQVEYTYHAPKRIYYITRNSFFLAQDFAVKYPKWFVRKAFHDILNQAVRLVLAEDKTTVVRMIVAGAKDGLARRAGRFEDGHAV</sequence>
<dbReference type="Proteomes" id="UP001623384">
    <property type="component" value="Chromosome"/>
</dbReference>
<dbReference type="EC" id="2.4.-.-" evidence="6"/>
<keyword evidence="4 6" id="KW-0808">Transferase</keyword>
<dbReference type="Pfam" id="PF00535">
    <property type="entry name" value="Glycos_transf_2"/>
    <property type="match status" value="1"/>
</dbReference>
<reference evidence="6 7" key="1">
    <citation type="submission" date="2024-03" db="EMBL/GenBank/DDBJ databases">
        <title>Rhodococcus navarretei sp. nov. and Pseudarthrobacter quantumdoti sp. nov., two new species with the ability to biosynthesize Quantum Dots isolated from soil samples at Union Glacier, Antarctica.</title>
        <authorList>
            <person name="Vargas M."/>
        </authorList>
    </citation>
    <scope>NUCLEOTIDE SEQUENCE [LARGE SCALE GENOMIC DNA]</scope>
    <source>
        <strain evidence="6 7">RC-2-3</strain>
    </source>
</reference>
<keyword evidence="3 6" id="KW-0328">Glycosyltransferase</keyword>
<comment type="similarity">
    <text evidence="2">Belongs to the glycosyltransferase 2 family.</text>
</comment>
<dbReference type="PANTHER" id="PTHR43179:SF12">
    <property type="entry name" value="GALACTOFURANOSYLTRANSFERASE GLFT2"/>
    <property type="match status" value="1"/>
</dbReference>
<accession>A0ABZ2R9G8</accession>
<organism evidence="6 7">
    <name type="scientific">Pseudarthrobacter quantipunctorum</name>
    <dbReference type="NCBI Taxonomy" id="3128980"/>
    <lineage>
        <taxon>Bacteria</taxon>
        <taxon>Bacillati</taxon>
        <taxon>Actinomycetota</taxon>
        <taxon>Actinomycetes</taxon>
        <taxon>Micrococcales</taxon>
        <taxon>Micrococcaceae</taxon>
        <taxon>Pseudarthrobacter</taxon>
    </lineage>
</organism>
<evidence type="ECO:0000256" key="3">
    <source>
        <dbReference type="ARBA" id="ARBA00022676"/>
    </source>
</evidence>
<gene>
    <name evidence="6" type="ORF">WHH00_06360</name>
</gene>
<evidence type="ECO:0000313" key="7">
    <source>
        <dbReference type="Proteomes" id="UP001623384"/>
    </source>
</evidence>
<dbReference type="InterPro" id="IPR029044">
    <property type="entry name" value="Nucleotide-diphossugar_trans"/>
</dbReference>
<dbReference type="InterPro" id="IPR001173">
    <property type="entry name" value="Glyco_trans_2-like"/>
</dbReference>
<dbReference type="RefSeq" id="WP_406637443.1">
    <property type="nucleotide sequence ID" value="NZ_CP148033.1"/>
</dbReference>
<evidence type="ECO:0000256" key="1">
    <source>
        <dbReference type="ARBA" id="ARBA00004776"/>
    </source>
</evidence>
<keyword evidence="7" id="KW-1185">Reference proteome</keyword>
<dbReference type="GO" id="GO:0016757">
    <property type="term" value="F:glycosyltransferase activity"/>
    <property type="evidence" value="ECO:0007669"/>
    <property type="project" value="UniProtKB-KW"/>
</dbReference>
<evidence type="ECO:0000313" key="6">
    <source>
        <dbReference type="EMBL" id="WXK94421.1"/>
    </source>
</evidence>
<dbReference type="Gene3D" id="3.90.550.10">
    <property type="entry name" value="Spore Coat Polysaccharide Biosynthesis Protein SpsA, Chain A"/>
    <property type="match status" value="1"/>
</dbReference>
<proteinExistence type="inferred from homology"/>
<dbReference type="SUPFAM" id="SSF53448">
    <property type="entry name" value="Nucleotide-diphospho-sugar transferases"/>
    <property type="match status" value="1"/>
</dbReference>
<feature type="domain" description="Glycosyltransferase 2-like" evidence="5">
    <location>
        <begin position="50"/>
        <end position="147"/>
    </location>
</feature>